<feature type="transmembrane region" description="Helical" evidence="1">
    <location>
        <begin position="102"/>
        <end position="123"/>
    </location>
</feature>
<name>A0ABS2ELD4_9LACO</name>
<dbReference type="Proteomes" id="UP000776629">
    <property type="component" value="Unassembled WGS sequence"/>
</dbReference>
<keyword evidence="3" id="KW-1185">Reference proteome</keyword>
<comment type="caution">
    <text evidence="2">The sequence shown here is derived from an EMBL/GenBank/DDBJ whole genome shotgun (WGS) entry which is preliminary data.</text>
</comment>
<feature type="transmembrane region" description="Helical" evidence="1">
    <location>
        <begin position="306"/>
        <end position="323"/>
    </location>
</feature>
<feature type="transmembrane region" description="Helical" evidence="1">
    <location>
        <begin position="184"/>
        <end position="217"/>
    </location>
</feature>
<dbReference type="EMBL" id="JACJJQ010000002">
    <property type="protein sequence ID" value="MBM6753249.1"/>
    <property type="molecule type" value="Genomic_DNA"/>
</dbReference>
<keyword evidence="1" id="KW-1133">Transmembrane helix</keyword>
<feature type="transmembrane region" description="Helical" evidence="1">
    <location>
        <begin position="153"/>
        <end position="172"/>
    </location>
</feature>
<feature type="transmembrane region" description="Helical" evidence="1">
    <location>
        <begin position="343"/>
        <end position="362"/>
    </location>
</feature>
<keyword evidence="1" id="KW-0812">Transmembrane</keyword>
<evidence type="ECO:0008006" key="4">
    <source>
        <dbReference type="Google" id="ProtNLM"/>
    </source>
</evidence>
<accession>A0ABS2ELD4</accession>
<feature type="transmembrane region" description="Helical" evidence="1">
    <location>
        <begin position="224"/>
        <end position="244"/>
    </location>
</feature>
<evidence type="ECO:0000313" key="3">
    <source>
        <dbReference type="Proteomes" id="UP000776629"/>
    </source>
</evidence>
<evidence type="ECO:0000256" key="1">
    <source>
        <dbReference type="SAM" id="Phobius"/>
    </source>
</evidence>
<proteinExistence type="predicted"/>
<feature type="transmembrane region" description="Helical" evidence="1">
    <location>
        <begin position="282"/>
        <end position="299"/>
    </location>
</feature>
<evidence type="ECO:0000313" key="2">
    <source>
        <dbReference type="EMBL" id="MBM6753249.1"/>
    </source>
</evidence>
<organism evidence="2 3">
    <name type="scientific">Limosilactobacillus alvi</name>
    <dbReference type="NCBI Taxonomy" id="990412"/>
    <lineage>
        <taxon>Bacteria</taxon>
        <taxon>Bacillati</taxon>
        <taxon>Bacillota</taxon>
        <taxon>Bacilli</taxon>
        <taxon>Lactobacillales</taxon>
        <taxon>Lactobacillaceae</taxon>
        <taxon>Limosilactobacillus</taxon>
    </lineage>
</organism>
<feature type="transmembrane region" description="Helical" evidence="1">
    <location>
        <begin position="12"/>
        <end position="31"/>
    </location>
</feature>
<protein>
    <recommendedName>
        <fullName evidence="4">Membrane protein 6-pyruvoyl-tetrahydropterin synthase-related domain-containing protein</fullName>
    </recommendedName>
</protein>
<gene>
    <name evidence="2" type="ORF">H5993_00505</name>
</gene>
<keyword evidence="1" id="KW-0472">Membrane</keyword>
<dbReference type="RefSeq" id="WP_204775802.1">
    <property type="nucleotide sequence ID" value="NZ_JACJJQ010000002.1"/>
</dbReference>
<feature type="transmembrane region" description="Helical" evidence="1">
    <location>
        <begin position="369"/>
        <end position="386"/>
    </location>
</feature>
<feature type="transmembrane region" description="Helical" evidence="1">
    <location>
        <begin position="541"/>
        <end position="559"/>
    </location>
</feature>
<reference evidence="2 3" key="1">
    <citation type="journal article" date="2021" name="Sci. Rep.">
        <title>The distribution of antibiotic resistance genes in chicken gut microbiota commensals.</title>
        <authorList>
            <person name="Juricova H."/>
            <person name="Matiasovicova J."/>
            <person name="Kubasova T."/>
            <person name="Cejkova D."/>
            <person name="Rychlik I."/>
        </authorList>
    </citation>
    <scope>NUCLEOTIDE SEQUENCE [LARGE SCALE GENOMIC DNA]</scope>
    <source>
        <strain evidence="2 3">An810</strain>
    </source>
</reference>
<sequence length="572" mass="66056">MKLKSRRINKYNVTLMLIFLAISILTFFPVMRLGKIFVYNDGVFHLQRLNEVYLNLKSCSPTFIASHTFGKMGIASFEFYPSVFLYPWALLRFIYKPVTAFYVGYIVIFFVTMVVSYFTMLSYSKGDRVRSIAFALIYGFAGKHITEFMKFQIGEVIAYTFIPIAFLGFYKLMLTSEKKQGGRLLAIGLALIAYSHVLSLYLTVTTMAFIFIVLFLLKKIDIRTFLVCVKSAILFLLLVGWQLMPFIENDFRHKVSTPNFLFHVDPIEFLWHNSWHNIFDDASLGLVISISLVFGWIVINNQIEKWIYVVGVFTTMAATNLFPWEIVKRTGLYNLVTPLQNSFRFLIVSVFFLCITASLLLTRIIRIKKYGIILTVVLFLGFLFSYKESLEGYYSVISNNQATNVVRSQKDKQLPMFMVINNTEYDKMNNYLSPSGSTDYITKLAAKDNNYKNIKNDHLLINGKVKSKVRFSDKNRIVFIFEAKKGDKIDIPVMKYNRTRIEVNGKIVKSQESKRGTVEFMLSSSGRQKVSVYYHPSVLDGLLFIGAIFIWVIILNTSLSQKLNYLVTKSFW</sequence>